<feature type="region of interest" description="Disordered" evidence="1">
    <location>
        <begin position="264"/>
        <end position="310"/>
    </location>
</feature>
<evidence type="ECO:0000313" key="2">
    <source>
        <dbReference type="EMBL" id="KOS15111.1"/>
    </source>
</evidence>
<name>A0A0M8MWQ7_9BASI</name>
<sequence>MSMPGLVAAYTSDSEEEETHEKEISLPPTKAENSSRSFVDRMGLPAPKKAAKTAEKRQILVETAPTIAPSQTLPVAKKPKLDPAAKDASHSLLGMLPAPQNYGAKPKPAPIEPQESVLDDDARLVIRDEKAVSKNKGNEDFRAMLGLAPKGPTDSKPKKAPVIVKETKLEASAPGPDMPTSSLPPPTRTTFNAAPEVRESKKEREPTPDVADDPYRGWKCDPDGTWYPVTPEAHAAYAAWVREHQSVEEARSLAQVPRHASLASFNAAEEMQRAQSSRPGDVSTASKPVQESLVSEKLRTDKFTNTRARSRGQLTSLLAMAHENKAALEERWAQGKSKMRENKKRYGF</sequence>
<dbReference type="AlphaFoldDB" id="A0A0M8MWQ7"/>
<feature type="region of interest" description="Disordered" evidence="1">
    <location>
        <begin position="329"/>
        <end position="348"/>
    </location>
</feature>
<feature type="compositionally biased region" description="Basic and acidic residues" evidence="1">
    <location>
        <begin position="294"/>
        <end position="304"/>
    </location>
</feature>
<feature type="compositionally biased region" description="Basic and acidic residues" evidence="1">
    <location>
        <begin position="196"/>
        <end position="218"/>
    </location>
</feature>
<dbReference type="VEuPathDB" id="FungiDB:Malapachy_0905"/>
<dbReference type="EMBL" id="LGAV01000003">
    <property type="protein sequence ID" value="KOS15111.1"/>
    <property type="molecule type" value="Genomic_DNA"/>
</dbReference>
<feature type="region of interest" description="Disordered" evidence="1">
    <location>
        <begin position="94"/>
        <end position="122"/>
    </location>
</feature>
<dbReference type="STRING" id="77020.A0A0M8MWQ7"/>
<accession>A0A0M8MWQ7</accession>
<evidence type="ECO:0008006" key="4">
    <source>
        <dbReference type="Google" id="ProtNLM"/>
    </source>
</evidence>
<feature type="compositionally biased region" description="Polar residues" evidence="1">
    <location>
        <begin position="273"/>
        <end position="293"/>
    </location>
</feature>
<keyword evidence="3" id="KW-1185">Reference proteome</keyword>
<dbReference type="InterPro" id="IPR018800">
    <property type="entry name" value="PRCC"/>
</dbReference>
<dbReference type="Pfam" id="PF10253">
    <property type="entry name" value="PRCC"/>
    <property type="match status" value="1"/>
</dbReference>
<feature type="region of interest" description="Disordered" evidence="1">
    <location>
        <begin position="167"/>
        <end position="218"/>
    </location>
</feature>
<feature type="region of interest" description="Disordered" evidence="1">
    <location>
        <begin position="1"/>
        <end position="56"/>
    </location>
</feature>
<dbReference type="RefSeq" id="XP_017992743.1">
    <property type="nucleotide sequence ID" value="XM_018135417.1"/>
</dbReference>
<dbReference type="OrthoDB" id="2555634at2759"/>
<organism evidence="2 3">
    <name type="scientific">Malassezia pachydermatis</name>
    <dbReference type="NCBI Taxonomy" id="77020"/>
    <lineage>
        <taxon>Eukaryota</taxon>
        <taxon>Fungi</taxon>
        <taxon>Dikarya</taxon>
        <taxon>Basidiomycota</taxon>
        <taxon>Ustilaginomycotina</taxon>
        <taxon>Malasseziomycetes</taxon>
        <taxon>Malasseziales</taxon>
        <taxon>Malasseziaceae</taxon>
        <taxon>Malassezia</taxon>
    </lineage>
</organism>
<gene>
    <name evidence="2" type="ORF">Malapachy_0905</name>
</gene>
<comment type="caution">
    <text evidence="2">The sequence shown here is derived from an EMBL/GenBank/DDBJ whole genome shotgun (WGS) entry which is preliminary data.</text>
</comment>
<reference evidence="2 3" key="1">
    <citation type="submission" date="2015-07" db="EMBL/GenBank/DDBJ databases">
        <title>Draft Genome Sequence of Malassezia furfur CBS1878 and Malassezia pachydermatis CBS1879.</title>
        <authorList>
            <person name="Triana S."/>
            <person name="Ohm R."/>
            <person name="Gonzalez A."/>
            <person name="DeCock H."/>
            <person name="Restrepo S."/>
            <person name="Celis A."/>
        </authorList>
    </citation>
    <scope>NUCLEOTIDE SEQUENCE [LARGE SCALE GENOMIC DNA]</scope>
    <source>
        <strain evidence="2 3">CBS 1879</strain>
    </source>
</reference>
<proteinExistence type="predicted"/>
<dbReference type="GeneID" id="28727292"/>
<evidence type="ECO:0000313" key="3">
    <source>
        <dbReference type="Proteomes" id="UP000037751"/>
    </source>
</evidence>
<evidence type="ECO:0000256" key="1">
    <source>
        <dbReference type="SAM" id="MobiDB-lite"/>
    </source>
</evidence>
<protein>
    <recommendedName>
        <fullName evidence="4">Mitotic checkpoint regulator, MAD2B-interacting-domain-containing protein</fullName>
    </recommendedName>
</protein>
<dbReference type="Proteomes" id="UP000037751">
    <property type="component" value="Unassembled WGS sequence"/>
</dbReference>